<proteinExistence type="predicted"/>
<gene>
    <name evidence="1" type="ORF">SCALOS_LOCUS10332</name>
</gene>
<protein>
    <submittedName>
        <fullName evidence="1">1729_t:CDS:1</fullName>
    </submittedName>
</protein>
<feature type="non-terminal residue" evidence="1">
    <location>
        <position position="1"/>
    </location>
</feature>
<evidence type="ECO:0000313" key="1">
    <source>
        <dbReference type="EMBL" id="CAG8696405.1"/>
    </source>
</evidence>
<sequence>FFDKLVGNCGDGQDIGENCAVLPCKEGLRCENINGTPTCV</sequence>
<organism evidence="1 2">
    <name type="scientific">Scutellospora calospora</name>
    <dbReference type="NCBI Taxonomy" id="85575"/>
    <lineage>
        <taxon>Eukaryota</taxon>
        <taxon>Fungi</taxon>
        <taxon>Fungi incertae sedis</taxon>
        <taxon>Mucoromycota</taxon>
        <taxon>Glomeromycotina</taxon>
        <taxon>Glomeromycetes</taxon>
        <taxon>Diversisporales</taxon>
        <taxon>Gigasporaceae</taxon>
        <taxon>Scutellospora</taxon>
    </lineage>
</organism>
<reference evidence="1" key="1">
    <citation type="submission" date="2021-06" db="EMBL/GenBank/DDBJ databases">
        <authorList>
            <person name="Kallberg Y."/>
            <person name="Tangrot J."/>
            <person name="Rosling A."/>
        </authorList>
    </citation>
    <scope>NUCLEOTIDE SEQUENCE</scope>
    <source>
        <strain evidence="1">AU212A</strain>
    </source>
</reference>
<evidence type="ECO:0000313" key="2">
    <source>
        <dbReference type="Proteomes" id="UP000789860"/>
    </source>
</evidence>
<comment type="caution">
    <text evidence="1">The sequence shown here is derived from an EMBL/GenBank/DDBJ whole genome shotgun (WGS) entry which is preliminary data.</text>
</comment>
<accession>A0ACA9P9E6</accession>
<dbReference type="Proteomes" id="UP000789860">
    <property type="component" value="Unassembled WGS sequence"/>
</dbReference>
<dbReference type="EMBL" id="CAJVPM010037801">
    <property type="protein sequence ID" value="CAG8696405.1"/>
    <property type="molecule type" value="Genomic_DNA"/>
</dbReference>
<keyword evidence="2" id="KW-1185">Reference proteome</keyword>
<name>A0ACA9P9E6_9GLOM</name>